<accession>A0A0E9WCM5</accession>
<dbReference type="AlphaFoldDB" id="A0A0E9WCM5"/>
<evidence type="ECO:0000313" key="2">
    <source>
        <dbReference type="EMBL" id="JAH88107.1"/>
    </source>
</evidence>
<feature type="signal peptide" evidence="1">
    <location>
        <begin position="1"/>
        <end position="23"/>
    </location>
</feature>
<dbReference type="PROSITE" id="PS51257">
    <property type="entry name" value="PROKAR_LIPOPROTEIN"/>
    <property type="match status" value="1"/>
</dbReference>
<dbReference type="EMBL" id="GBXM01020470">
    <property type="protein sequence ID" value="JAH88107.1"/>
    <property type="molecule type" value="Transcribed_RNA"/>
</dbReference>
<reference evidence="2" key="1">
    <citation type="submission" date="2014-11" db="EMBL/GenBank/DDBJ databases">
        <authorList>
            <person name="Amaro Gonzalez C."/>
        </authorList>
    </citation>
    <scope>NUCLEOTIDE SEQUENCE</scope>
</reference>
<protein>
    <submittedName>
        <fullName evidence="2">Uncharacterized protein</fullName>
    </submittedName>
</protein>
<evidence type="ECO:0000256" key="1">
    <source>
        <dbReference type="SAM" id="SignalP"/>
    </source>
</evidence>
<feature type="chain" id="PRO_5002434226" evidence="1">
    <location>
        <begin position="24"/>
        <end position="55"/>
    </location>
</feature>
<organism evidence="2">
    <name type="scientific">Anguilla anguilla</name>
    <name type="common">European freshwater eel</name>
    <name type="synonym">Muraena anguilla</name>
    <dbReference type="NCBI Taxonomy" id="7936"/>
    <lineage>
        <taxon>Eukaryota</taxon>
        <taxon>Metazoa</taxon>
        <taxon>Chordata</taxon>
        <taxon>Craniata</taxon>
        <taxon>Vertebrata</taxon>
        <taxon>Euteleostomi</taxon>
        <taxon>Actinopterygii</taxon>
        <taxon>Neopterygii</taxon>
        <taxon>Teleostei</taxon>
        <taxon>Anguilliformes</taxon>
        <taxon>Anguillidae</taxon>
        <taxon>Anguilla</taxon>
    </lineage>
</organism>
<name>A0A0E9WCM5_ANGAN</name>
<proteinExistence type="predicted"/>
<sequence length="55" mass="6489">MLPNRLFLVHTSWLCSCYLSAIAVKAPSQWSELRRIIRMLFIPFFKISRTTLQTC</sequence>
<reference evidence="2" key="2">
    <citation type="journal article" date="2015" name="Fish Shellfish Immunol.">
        <title>Early steps in the European eel (Anguilla anguilla)-Vibrio vulnificus interaction in the gills: Role of the RtxA13 toxin.</title>
        <authorList>
            <person name="Callol A."/>
            <person name="Pajuelo D."/>
            <person name="Ebbesson L."/>
            <person name="Teles M."/>
            <person name="MacKenzie S."/>
            <person name="Amaro C."/>
        </authorList>
    </citation>
    <scope>NUCLEOTIDE SEQUENCE</scope>
</reference>
<keyword evidence="1" id="KW-0732">Signal</keyword>